<evidence type="ECO:0000256" key="7">
    <source>
        <dbReference type="ARBA" id="ARBA00023004"/>
    </source>
</evidence>
<dbReference type="SUPFAM" id="SSF48264">
    <property type="entry name" value="Cytochrome P450"/>
    <property type="match status" value="1"/>
</dbReference>
<evidence type="ECO:0000313" key="12">
    <source>
        <dbReference type="EMBL" id="PPQ74466.1"/>
    </source>
</evidence>
<dbReference type="GO" id="GO:0016705">
    <property type="term" value="F:oxidoreductase activity, acting on paired donors, with incorporation or reduction of molecular oxygen"/>
    <property type="evidence" value="ECO:0007669"/>
    <property type="project" value="InterPro"/>
</dbReference>
<dbReference type="PROSITE" id="PS00086">
    <property type="entry name" value="CYTOCHROME_P450"/>
    <property type="match status" value="1"/>
</dbReference>
<evidence type="ECO:0000313" key="13">
    <source>
        <dbReference type="Proteomes" id="UP000284706"/>
    </source>
</evidence>
<sequence length="512" mass="57482">MASALPFYSNFGVLSSSRWLYGLLAAVLVVFMLKLLTSYRRLQALPPGPRGFPIIGNIFQVPLKMPWFKFSEWAQEFGPVFSLNMMGQPIIVLNTFKAGADLLDRRSNIYSDRPRFIMAGEILSGGLNKSLLPYGNLWRKMRRASHEGFSLRSAGKYQPIQAREASLAAIQILEEPEHWEEHLERAAASGILGVVYGRPPIKSSNHPIIKRMRAYVSKVAASVVPGAHLVDIIPALNCLPASMAKWKREGVKWHEEESERIEALTQEVESKMVDGKAAPSFVMDLIERKARHGMSDKEIAWLAGNLLSAGADTTAGSLVYFVLAMVLYPEVMRKAQAELDNIVGRGRVPAFEDQKDLPYVDALAKEVLRWRPVAPIAIPRTVSEDNWYEGYLIPKGAIVVPNIWLMNRDPVIFPDYEEFRPERFLNGTPDDTHAMGHTSFGFGRRMCVGYSFANQMLYIVIAKLLWSLTIEKVEDTEGTSLLRLTFALPELQFASTLQVQIFTAFSRSAVYP</sequence>
<evidence type="ECO:0000256" key="9">
    <source>
        <dbReference type="PIRSR" id="PIRSR602401-1"/>
    </source>
</evidence>
<evidence type="ECO:0000256" key="4">
    <source>
        <dbReference type="ARBA" id="ARBA00022617"/>
    </source>
</evidence>
<keyword evidence="13" id="KW-1185">Reference proteome</keyword>
<proteinExistence type="inferred from homology"/>
<accession>A0A409W7I2</accession>
<dbReference type="GO" id="GO:0020037">
    <property type="term" value="F:heme binding"/>
    <property type="evidence" value="ECO:0007669"/>
    <property type="project" value="InterPro"/>
</dbReference>
<dbReference type="GO" id="GO:0004497">
    <property type="term" value="F:monooxygenase activity"/>
    <property type="evidence" value="ECO:0007669"/>
    <property type="project" value="UniProtKB-KW"/>
</dbReference>
<evidence type="ECO:0000256" key="3">
    <source>
        <dbReference type="ARBA" id="ARBA00010617"/>
    </source>
</evidence>
<evidence type="ECO:0000256" key="2">
    <source>
        <dbReference type="ARBA" id="ARBA00005179"/>
    </source>
</evidence>
<feature type="transmembrane region" description="Helical" evidence="11">
    <location>
        <begin position="20"/>
        <end position="37"/>
    </location>
</feature>
<evidence type="ECO:0000256" key="5">
    <source>
        <dbReference type="ARBA" id="ARBA00022723"/>
    </source>
</evidence>
<dbReference type="InterPro" id="IPR036396">
    <property type="entry name" value="Cyt_P450_sf"/>
</dbReference>
<keyword evidence="11" id="KW-0812">Transmembrane</keyword>
<dbReference type="Gene3D" id="1.10.630.10">
    <property type="entry name" value="Cytochrome P450"/>
    <property type="match status" value="1"/>
</dbReference>
<dbReference type="OrthoDB" id="2789670at2759"/>
<evidence type="ECO:0000256" key="6">
    <source>
        <dbReference type="ARBA" id="ARBA00023002"/>
    </source>
</evidence>
<dbReference type="Proteomes" id="UP000284706">
    <property type="component" value="Unassembled WGS sequence"/>
</dbReference>
<name>A0A409W7I2_9AGAR</name>
<evidence type="ECO:0000256" key="1">
    <source>
        <dbReference type="ARBA" id="ARBA00001971"/>
    </source>
</evidence>
<dbReference type="CDD" id="cd11065">
    <property type="entry name" value="CYP64-like"/>
    <property type="match status" value="1"/>
</dbReference>
<keyword evidence="8 10" id="KW-0503">Monooxygenase</keyword>
<protein>
    <recommendedName>
        <fullName evidence="14">Cytochrome P450</fullName>
    </recommendedName>
</protein>
<dbReference type="PRINTS" id="PR00385">
    <property type="entry name" value="P450"/>
</dbReference>
<keyword evidence="5 9" id="KW-0479">Metal-binding</keyword>
<dbReference type="PANTHER" id="PTHR46300">
    <property type="entry name" value="P450, PUTATIVE (EUROFUNG)-RELATED-RELATED"/>
    <property type="match status" value="1"/>
</dbReference>
<dbReference type="Pfam" id="PF00067">
    <property type="entry name" value="p450"/>
    <property type="match status" value="1"/>
</dbReference>
<dbReference type="InterPro" id="IPR050364">
    <property type="entry name" value="Cytochrome_P450_fung"/>
</dbReference>
<evidence type="ECO:0008006" key="14">
    <source>
        <dbReference type="Google" id="ProtNLM"/>
    </source>
</evidence>
<dbReference type="InterPro" id="IPR017972">
    <property type="entry name" value="Cyt_P450_CS"/>
</dbReference>
<dbReference type="InterPro" id="IPR001128">
    <property type="entry name" value="Cyt_P450"/>
</dbReference>
<organism evidence="12 13">
    <name type="scientific">Gymnopilus dilepis</name>
    <dbReference type="NCBI Taxonomy" id="231916"/>
    <lineage>
        <taxon>Eukaryota</taxon>
        <taxon>Fungi</taxon>
        <taxon>Dikarya</taxon>
        <taxon>Basidiomycota</taxon>
        <taxon>Agaricomycotina</taxon>
        <taxon>Agaricomycetes</taxon>
        <taxon>Agaricomycetidae</taxon>
        <taxon>Agaricales</taxon>
        <taxon>Agaricineae</taxon>
        <taxon>Hymenogastraceae</taxon>
        <taxon>Gymnopilus</taxon>
    </lineage>
</organism>
<evidence type="ECO:0000256" key="8">
    <source>
        <dbReference type="ARBA" id="ARBA00023033"/>
    </source>
</evidence>
<dbReference type="GO" id="GO:0005506">
    <property type="term" value="F:iron ion binding"/>
    <property type="evidence" value="ECO:0007669"/>
    <property type="project" value="InterPro"/>
</dbReference>
<dbReference type="EMBL" id="NHYE01005338">
    <property type="protein sequence ID" value="PPQ74466.1"/>
    <property type="molecule type" value="Genomic_DNA"/>
</dbReference>
<gene>
    <name evidence="12" type="ORF">CVT26_001103</name>
</gene>
<keyword evidence="7 9" id="KW-0408">Iron</keyword>
<dbReference type="PRINTS" id="PR00463">
    <property type="entry name" value="EP450I"/>
</dbReference>
<comment type="cofactor">
    <cofactor evidence="1 9">
        <name>heme</name>
        <dbReference type="ChEBI" id="CHEBI:30413"/>
    </cofactor>
</comment>
<comment type="similarity">
    <text evidence="3 10">Belongs to the cytochrome P450 family.</text>
</comment>
<feature type="binding site" description="axial binding residue" evidence="9">
    <location>
        <position position="447"/>
    </location>
    <ligand>
        <name>heme</name>
        <dbReference type="ChEBI" id="CHEBI:30413"/>
    </ligand>
    <ligandPart>
        <name>Fe</name>
        <dbReference type="ChEBI" id="CHEBI:18248"/>
    </ligandPart>
</feature>
<keyword evidence="4 9" id="KW-0349">Heme</keyword>
<evidence type="ECO:0000256" key="10">
    <source>
        <dbReference type="RuleBase" id="RU000461"/>
    </source>
</evidence>
<comment type="pathway">
    <text evidence="2">Secondary metabolite biosynthesis.</text>
</comment>
<evidence type="ECO:0000256" key="11">
    <source>
        <dbReference type="SAM" id="Phobius"/>
    </source>
</evidence>
<dbReference type="InParanoid" id="A0A409W7I2"/>
<dbReference type="AlphaFoldDB" id="A0A409W7I2"/>
<dbReference type="STRING" id="231916.A0A409W7I2"/>
<comment type="caution">
    <text evidence="12">The sequence shown here is derived from an EMBL/GenBank/DDBJ whole genome shotgun (WGS) entry which is preliminary data.</text>
</comment>
<dbReference type="InterPro" id="IPR002401">
    <property type="entry name" value="Cyt_P450_E_grp-I"/>
</dbReference>
<keyword evidence="6 10" id="KW-0560">Oxidoreductase</keyword>
<keyword evidence="11" id="KW-1133">Transmembrane helix</keyword>
<keyword evidence="11" id="KW-0472">Membrane</keyword>
<reference evidence="12 13" key="1">
    <citation type="journal article" date="2018" name="Evol. Lett.">
        <title>Horizontal gene cluster transfer increased hallucinogenic mushroom diversity.</title>
        <authorList>
            <person name="Reynolds H.T."/>
            <person name="Vijayakumar V."/>
            <person name="Gluck-Thaler E."/>
            <person name="Korotkin H.B."/>
            <person name="Matheny P.B."/>
            <person name="Slot J.C."/>
        </authorList>
    </citation>
    <scope>NUCLEOTIDE SEQUENCE [LARGE SCALE GENOMIC DNA]</scope>
    <source>
        <strain evidence="12 13">SRW20</strain>
    </source>
</reference>